<dbReference type="InterPro" id="IPR026891">
    <property type="entry name" value="Fn3-like"/>
</dbReference>
<accession>A0A9P5ETF6</accession>
<dbReference type="InterPro" id="IPR001764">
    <property type="entry name" value="Glyco_hydro_3_N"/>
</dbReference>
<dbReference type="InterPro" id="IPR013783">
    <property type="entry name" value="Ig-like_fold"/>
</dbReference>
<keyword evidence="12" id="KW-1185">Reference proteome</keyword>
<dbReference type="Gene3D" id="2.60.40.10">
    <property type="entry name" value="Immunoglobulins"/>
    <property type="match status" value="1"/>
</dbReference>
<comment type="catalytic activity">
    <reaction evidence="1">
        <text>Hydrolysis of terminal, non-reducing beta-D-glucosyl residues with release of beta-D-glucose.</text>
        <dbReference type="EC" id="3.2.1.21"/>
    </reaction>
</comment>
<evidence type="ECO:0000313" key="11">
    <source>
        <dbReference type="EMBL" id="KAF4858986.1"/>
    </source>
</evidence>
<comment type="similarity">
    <text evidence="3">Belongs to the glycosyl hydrolase 3 family.</text>
</comment>
<evidence type="ECO:0000256" key="8">
    <source>
        <dbReference type="ARBA" id="ARBA00023295"/>
    </source>
</evidence>
<dbReference type="Pfam" id="PF07691">
    <property type="entry name" value="PA14"/>
    <property type="match status" value="1"/>
</dbReference>
<dbReference type="Pfam" id="PF00933">
    <property type="entry name" value="Glyco_hydro_3"/>
    <property type="match status" value="1"/>
</dbReference>
<dbReference type="OrthoDB" id="4794519at2759"/>
<gene>
    <name evidence="11" type="primary">bglB-5</name>
    <name evidence="11" type="ORF">CGCSCA2_v006541</name>
</gene>
<dbReference type="InterPro" id="IPR036962">
    <property type="entry name" value="Glyco_hydro_3_N_sf"/>
</dbReference>
<dbReference type="InterPro" id="IPR002772">
    <property type="entry name" value="Glyco_hydro_3_C"/>
</dbReference>
<feature type="domain" description="PA14" evidence="10">
    <location>
        <begin position="403"/>
        <end position="567"/>
    </location>
</feature>
<dbReference type="InterPro" id="IPR037524">
    <property type="entry name" value="PA14/GLEYA"/>
</dbReference>
<dbReference type="Gene3D" id="2.60.120.260">
    <property type="entry name" value="Galactose-binding domain-like"/>
    <property type="match status" value="1"/>
</dbReference>
<keyword evidence="9" id="KW-0624">Polysaccharide degradation</keyword>
<comment type="pathway">
    <text evidence="2">Glycan metabolism; cellulose degradation.</text>
</comment>
<dbReference type="PANTHER" id="PTHR42715">
    <property type="entry name" value="BETA-GLUCOSIDASE"/>
    <property type="match status" value="1"/>
</dbReference>
<keyword evidence="7" id="KW-0119">Carbohydrate metabolism</keyword>
<proteinExistence type="inferred from homology"/>
<reference evidence="11" key="1">
    <citation type="submission" date="2019-06" db="EMBL/GenBank/DDBJ databases">
        <authorList>
            <person name="Gan P."/>
            <person name="Shirasu K."/>
        </authorList>
    </citation>
    <scope>NUCLEOTIDE SEQUENCE [LARGE SCALE GENOMIC DNA]</scope>
    <source>
        <strain evidence="11">CAD2</strain>
    </source>
</reference>
<dbReference type="GO" id="GO:0008422">
    <property type="term" value="F:beta-glucosidase activity"/>
    <property type="evidence" value="ECO:0007669"/>
    <property type="project" value="UniProtKB-EC"/>
</dbReference>
<evidence type="ECO:0000256" key="2">
    <source>
        <dbReference type="ARBA" id="ARBA00004987"/>
    </source>
</evidence>
<dbReference type="SMART" id="SM00758">
    <property type="entry name" value="PA14"/>
    <property type="match status" value="1"/>
</dbReference>
<dbReference type="Pfam" id="PF14310">
    <property type="entry name" value="Fn3-like"/>
    <property type="match status" value="1"/>
</dbReference>
<dbReference type="Gene3D" id="3.20.20.300">
    <property type="entry name" value="Glycoside hydrolase, family 3, N-terminal domain"/>
    <property type="match status" value="1"/>
</dbReference>
<evidence type="ECO:0000256" key="7">
    <source>
        <dbReference type="ARBA" id="ARBA00023277"/>
    </source>
</evidence>
<comment type="caution">
    <text evidence="11">The sequence shown here is derived from an EMBL/GenBank/DDBJ whole genome shotgun (WGS) entry which is preliminary data.</text>
</comment>
<evidence type="ECO:0000313" key="12">
    <source>
        <dbReference type="Proteomes" id="UP000711996"/>
    </source>
</evidence>
<evidence type="ECO:0000256" key="6">
    <source>
        <dbReference type="ARBA" id="ARBA00023180"/>
    </source>
</evidence>
<dbReference type="InterPro" id="IPR036881">
    <property type="entry name" value="Glyco_hydro_3_C_sf"/>
</dbReference>
<evidence type="ECO:0000256" key="1">
    <source>
        <dbReference type="ARBA" id="ARBA00000448"/>
    </source>
</evidence>
<evidence type="ECO:0000256" key="3">
    <source>
        <dbReference type="ARBA" id="ARBA00005336"/>
    </source>
</evidence>
<dbReference type="PANTHER" id="PTHR42715:SF3">
    <property type="entry name" value="BETA-GLUCOSIDASE B-RELATED"/>
    <property type="match status" value="1"/>
</dbReference>
<dbReference type="SUPFAM" id="SSF51445">
    <property type="entry name" value="(Trans)glycosidases"/>
    <property type="match status" value="1"/>
</dbReference>
<evidence type="ECO:0000256" key="9">
    <source>
        <dbReference type="ARBA" id="ARBA00023326"/>
    </source>
</evidence>
<keyword evidence="5" id="KW-0378">Hydrolase</keyword>
<dbReference type="EMBL" id="QPMT01000018">
    <property type="protein sequence ID" value="KAF4858986.1"/>
    <property type="molecule type" value="Genomic_DNA"/>
</dbReference>
<dbReference type="Gene3D" id="3.40.50.1700">
    <property type="entry name" value="Glycoside hydrolase family 3 C-terminal domain"/>
    <property type="match status" value="1"/>
</dbReference>
<dbReference type="AlphaFoldDB" id="A0A9P5ETF6"/>
<dbReference type="InterPro" id="IPR050288">
    <property type="entry name" value="Cellulose_deg_GH3"/>
</dbReference>
<dbReference type="SMART" id="SM01217">
    <property type="entry name" value="Fn3_like"/>
    <property type="match status" value="1"/>
</dbReference>
<evidence type="ECO:0000259" key="10">
    <source>
        <dbReference type="PROSITE" id="PS51820"/>
    </source>
</evidence>
<evidence type="ECO:0000256" key="5">
    <source>
        <dbReference type="ARBA" id="ARBA00022801"/>
    </source>
</evidence>
<keyword evidence="8" id="KW-0326">Glycosidase</keyword>
<keyword evidence="6" id="KW-0325">Glycoprotein</keyword>
<dbReference type="PRINTS" id="PR00133">
    <property type="entry name" value="GLHYDRLASE3"/>
</dbReference>
<protein>
    <recommendedName>
        <fullName evidence="4">beta-glucosidase</fullName>
        <ecNumber evidence="4">3.2.1.21</ecNumber>
    </recommendedName>
</protein>
<name>A0A9P5ETF6_COLSI</name>
<dbReference type="EC" id="3.2.1.21" evidence="4"/>
<sequence length="854" mass="93880">MAINIEQLISQLSVEEKISLLAGKSTWRTAEVERLGIPHIKVSDGPSGARGEIFGEGVPAAFLPSGVSLGATWDVELLRQMGELLAEETKSKSASVLLSPTICLHRNPLGGRNFEAYSEDPFLTGRLGTALVNGLQSRGIGATPKHFVGNDQEIDRFHGNRIIPTRALREVYLKPFQMVVRDADPWCMMSAYNKLNGHHCDSSYEILTEIARREWGWEGVFMSDWGGTNSIGPSINAGLDLEMPGPPAKRTQNAVMALLSNGEVSMNTIDDSVRRLLRLLEKAGRFEDPSDHQEICLNTPEQSLKLRHAARSGIVMLKNENQSLPLRPSENIRKVAIVGPNAKRVVAGGGGSAYIKAPYWTSVFDSLSAKFDNEKTTIVHAIGAKVNRYLPTASSHICRDPDTNQGGGAVDWFVGHDHTSKPVATTHIDDLYYISFGDSPPEITAETNFCYRVRTILIPKTSGIHRLSLASIGKAAFFINDEEVATEAGDLNESATLFFTYGSNETVFSKELVAGREYSVRIEGHSHDRQLHADLIPRMRPMEDKFQGVRFGYEEHDETDLPTEAADVCNGCDAAVVVVGRDKEWETEGQEIPHWELPGDQTKLIEEVSRVCPRTIVVIQAGTPVKMEPWIHKVDSVLYTWYQGQELGNAAADVICGDFNPSGRLPVTFPRSIEHAPGVAAPQEPGADTSCLYAEGIHAGHRWWDFLGISPLFPLGFGLSYSVFEISEAKLSDQTLKLGDAAKVLCRVTNLGGNELPGRHTVLAFFSATSNKRLSRPKKQLCGFEKTPEIGTGESCFVKVLIDLYEFGAFDPESKRWVIDARSTFKIFVGPNAADLVPVGEVTVANEISWVHKM</sequence>
<dbReference type="Pfam" id="PF01915">
    <property type="entry name" value="Glyco_hydro_3_C"/>
    <property type="match status" value="1"/>
</dbReference>
<evidence type="ECO:0000256" key="4">
    <source>
        <dbReference type="ARBA" id="ARBA00012744"/>
    </source>
</evidence>
<dbReference type="GO" id="GO:0009251">
    <property type="term" value="P:glucan catabolic process"/>
    <property type="evidence" value="ECO:0007669"/>
    <property type="project" value="TreeGrafter"/>
</dbReference>
<dbReference type="Proteomes" id="UP000711996">
    <property type="component" value="Unassembled WGS sequence"/>
</dbReference>
<organism evidence="11 12">
    <name type="scientific">Colletotrichum siamense</name>
    <name type="common">Anthracnose fungus</name>
    <dbReference type="NCBI Taxonomy" id="690259"/>
    <lineage>
        <taxon>Eukaryota</taxon>
        <taxon>Fungi</taxon>
        <taxon>Dikarya</taxon>
        <taxon>Ascomycota</taxon>
        <taxon>Pezizomycotina</taxon>
        <taxon>Sordariomycetes</taxon>
        <taxon>Hypocreomycetidae</taxon>
        <taxon>Glomerellales</taxon>
        <taxon>Glomerellaceae</taxon>
        <taxon>Colletotrichum</taxon>
        <taxon>Colletotrichum gloeosporioides species complex</taxon>
    </lineage>
</organism>
<dbReference type="SUPFAM" id="SSF52279">
    <property type="entry name" value="Beta-D-glucan exohydrolase, C-terminal domain"/>
    <property type="match status" value="1"/>
</dbReference>
<dbReference type="InterPro" id="IPR017853">
    <property type="entry name" value="GH"/>
</dbReference>
<dbReference type="PROSITE" id="PS51820">
    <property type="entry name" value="PA14"/>
    <property type="match status" value="1"/>
</dbReference>
<dbReference type="InterPro" id="IPR011658">
    <property type="entry name" value="PA14_dom"/>
</dbReference>